<evidence type="ECO:0000313" key="1">
    <source>
        <dbReference type="EMBL" id="EGU51000.1"/>
    </source>
</evidence>
<proteinExistence type="predicted"/>
<protein>
    <submittedName>
        <fullName evidence="1">Uncharacterized protein</fullName>
    </submittedName>
</protein>
<organism evidence="1 2">
    <name type="scientific">Vibrio orientalis CIP 102891 = ATCC 33934</name>
    <dbReference type="NCBI Taxonomy" id="675816"/>
    <lineage>
        <taxon>Bacteria</taxon>
        <taxon>Pseudomonadati</taxon>
        <taxon>Pseudomonadota</taxon>
        <taxon>Gammaproteobacteria</taxon>
        <taxon>Vibrionales</taxon>
        <taxon>Vibrionaceae</taxon>
        <taxon>Vibrio</taxon>
        <taxon>Vibrio oreintalis group</taxon>
    </lineage>
</organism>
<dbReference type="EMBL" id="AFWH01000020">
    <property type="protein sequence ID" value="EGU51000.1"/>
    <property type="molecule type" value="Genomic_DNA"/>
</dbReference>
<gene>
    <name evidence="1" type="ORF">VIOR3934_11027</name>
</gene>
<evidence type="ECO:0000313" key="2">
    <source>
        <dbReference type="Proteomes" id="UP000002817"/>
    </source>
</evidence>
<comment type="caution">
    <text evidence="1">The sequence shown here is derived from an EMBL/GenBank/DDBJ whole genome shotgun (WGS) entry which is preliminary data.</text>
</comment>
<sequence length="32" mass="4099">MKRRTKRFAFLVCDSYYQEENEKIKKEVKWML</sequence>
<name>F9SS50_VIBOR</name>
<dbReference type="AlphaFoldDB" id="F9SS50"/>
<reference evidence="1 2" key="1">
    <citation type="journal article" date="2012" name="Int. J. Syst. Evol. Microbiol.">
        <title>Vibrio caribbeanicus sp. nov., isolated from the marine sponge Scleritoderma cyanea.</title>
        <authorList>
            <person name="Hoffmann M."/>
            <person name="Monday S.R."/>
            <person name="Allard M.W."/>
            <person name="Strain E.A."/>
            <person name="Whittaker P."/>
            <person name="Naum M."/>
            <person name="McCarthy P.J."/>
            <person name="Lopez J.V."/>
            <person name="Fischer M."/>
            <person name="Brown E.W."/>
        </authorList>
    </citation>
    <scope>NUCLEOTIDE SEQUENCE [LARGE SCALE GENOMIC DNA]</scope>
    <source>
        <strain evidence="2">CIP 102891 / ATCC 33934</strain>
    </source>
</reference>
<accession>F9SS50</accession>
<dbReference type="Proteomes" id="UP000002817">
    <property type="component" value="Unassembled WGS sequence"/>
</dbReference>